<dbReference type="Proteomes" id="UP000238956">
    <property type="component" value="Chromosome"/>
</dbReference>
<dbReference type="Gene3D" id="3.40.50.360">
    <property type="match status" value="1"/>
</dbReference>
<name>A0A2L0D3F2_9STRE</name>
<organism evidence="2 3">
    <name type="scientific">Streptococcus pluranimalium</name>
    <dbReference type="NCBI Taxonomy" id="82348"/>
    <lineage>
        <taxon>Bacteria</taxon>
        <taxon>Bacillati</taxon>
        <taxon>Bacillota</taxon>
        <taxon>Bacilli</taxon>
        <taxon>Lactobacillales</taxon>
        <taxon>Streptococcaceae</taxon>
        <taxon>Streptococcus</taxon>
    </lineage>
</organism>
<keyword evidence="3" id="KW-1185">Reference proteome</keyword>
<reference evidence="2 3" key="1">
    <citation type="submission" date="2017-12" db="EMBL/GenBank/DDBJ databases">
        <authorList>
            <person name="Hurst M.R.H."/>
        </authorList>
    </citation>
    <scope>NUCLEOTIDE SEQUENCE [LARGE SCALE GENOMIC DNA]</scope>
    <source>
        <strain evidence="2 3">TH11417</strain>
    </source>
</reference>
<dbReference type="SUPFAM" id="SSF52218">
    <property type="entry name" value="Flavoproteins"/>
    <property type="match status" value="1"/>
</dbReference>
<protein>
    <recommendedName>
        <fullName evidence="1">Putative NrdI-like protein</fullName>
    </recommendedName>
</protein>
<evidence type="ECO:0000256" key="1">
    <source>
        <dbReference type="ARBA" id="ARBA00017129"/>
    </source>
</evidence>
<proteinExistence type="predicted"/>
<evidence type="ECO:0000313" key="2">
    <source>
        <dbReference type="EMBL" id="AUW96150.1"/>
    </source>
</evidence>
<dbReference type="PANTHER" id="PTHR37297:SF1">
    <property type="entry name" value="PROTEIN NRDI"/>
    <property type="match status" value="1"/>
</dbReference>
<dbReference type="InterPro" id="IPR004465">
    <property type="entry name" value="RNR_NrdI"/>
</dbReference>
<dbReference type="GO" id="GO:0010181">
    <property type="term" value="F:FMN binding"/>
    <property type="evidence" value="ECO:0007669"/>
    <property type="project" value="InterPro"/>
</dbReference>
<accession>A0A2L0D3F2</accession>
<reference evidence="2 3" key="2">
    <citation type="submission" date="2018-02" db="EMBL/GenBank/DDBJ databases">
        <title>Whole genome sequencing analysis of Streptococcus pluranimalium isolated from cattle infected mastitis in China.</title>
        <authorList>
            <person name="Zhang J.-R."/>
            <person name="Hu G.-Z."/>
        </authorList>
    </citation>
    <scope>NUCLEOTIDE SEQUENCE [LARGE SCALE GENOMIC DNA]</scope>
    <source>
        <strain evidence="2 3">TH11417</strain>
    </source>
</reference>
<dbReference type="OrthoDB" id="350535at2"/>
<dbReference type="GeneID" id="98392866"/>
<gene>
    <name evidence="2" type="ORF">C0J00_02930</name>
</gene>
<sequence>MKVAFHTLTGQTARFINKLDIAQDDIITLMPSGQTPHCHHKFVVIIPTYNDNFDYVEDFIEDNLAHCYGIIGIGNRNFGPDFCREAKELAQKYQLPLLHELEFSGTVEDTNIVKGILAHES</sequence>
<dbReference type="Pfam" id="PF07972">
    <property type="entry name" value="Flavodoxin_NdrI"/>
    <property type="match status" value="1"/>
</dbReference>
<dbReference type="RefSeq" id="WP_104967488.1">
    <property type="nucleotide sequence ID" value="NZ_CP025536.1"/>
</dbReference>
<dbReference type="PANTHER" id="PTHR37297">
    <property type="entry name" value="PROTEIN NRDI"/>
    <property type="match status" value="1"/>
</dbReference>
<evidence type="ECO:0000313" key="3">
    <source>
        <dbReference type="Proteomes" id="UP000238956"/>
    </source>
</evidence>
<dbReference type="EMBL" id="CP025536">
    <property type="protein sequence ID" value="AUW96150.1"/>
    <property type="molecule type" value="Genomic_DNA"/>
</dbReference>
<dbReference type="KEGG" id="splr:C0J00_02930"/>
<dbReference type="PIRSF" id="PIRSF005087">
    <property type="entry name" value="NrdI"/>
    <property type="match status" value="1"/>
</dbReference>
<dbReference type="AlphaFoldDB" id="A0A2L0D3F2"/>
<dbReference type="InterPro" id="IPR029039">
    <property type="entry name" value="Flavoprotein-like_sf"/>
</dbReference>